<feature type="chain" id="PRO_5028051247" description="Secreted protein" evidence="1">
    <location>
        <begin position="18"/>
        <end position="113"/>
    </location>
</feature>
<evidence type="ECO:0000256" key="1">
    <source>
        <dbReference type="SAM" id="SignalP"/>
    </source>
</evidence>
<proteinExistence type="predicted"/>
<accession>A0A7C9D475</accession>
<feature type="signal peptide" evidence="1">
    <location>
        <begin position="1"/>
        <end position="17"/>
    </location>
</feature>
<dbReference type="AlphaFoldDB" id="A0A7C9D475"/>
<reference evidence="2" key="2">
    <citation type="submission" date="2020-07" db="EMBL/GenBank/DDBJ databases">
        <authorList>
            <person name="Vera ALvarez R."/>
            <person name="Arias-Moreno D.M."/>
            <person name="Jimenez-Jacinto V."/>
            <person name="Jimenez-Bremont J.F."/>
            <person name="Swaminathan K."/>
            <person name="Moose S.P."/>
            <person name="Guerrero-Gonzalez M.L."/>
            <person name="Marino-Ramirez L."/>
            <person name="Landsman D."/>
            <person name="Rodriguez-Kessler M."/>
            <person name="Delgado-Sanchez P."/>
        </authorList>
    </citation>
    <scope>NUCLEOTIDE SEQUENCE</scope>
    <source>
        <tissue evidence="2">Cladode</tissue>
    </source>
</reference>
<evidence type="ECO:0008006" key="3">
    <source>
        <dbReference type="Google" id="ProtNLM"/>
    </source>
</evidence>
<name>A0A7C9D475_OPUST</name>
<protein>
    <recommendedName>
        <fullName evidence="3">Secreted protein</fullName>
    </recommendedName>
</protein>
<keyword evidence="1" id="KW-0732">Signal</keyword>
<sequence length="113" mass="12282">MPLLLAALSALRKSLQAMITSQSPCVARALAVARPSPDDAPVITTVPFLSVFFSSGVARLIDGDVVTVWALITRRLHSLVLKEIGWNCTALRWSDTEIPRRVVSLNPAYLPSL</sequence>
<evidence type="ECO:0000313" key="2">
    <source>
        <dbReference type="EMBL" id="MBA4630605.1"/>
    </source>
</evidence>
<organism evidence="2">
    <name type="scientific">Opuntia streptacantha</name>
    <name type="common">Prickly pear cactus</name>
    <name type="synonym">Opuntia cardona</name>
    <dbReference type="NCBI Taxonomy" id="393608"/>
    <lineage>
        <taxon>Eukaryota</taxon>
        <taxon>Viridiplantae</taxon>
        <taxon>Streptophyta</taxon>
        <taxon>Embryophyta</taxon>
        <taxon>Tracheophyta</taxon>
        <taxon>Spermatophyta</taxon>
        <taxon>Magnoliopsida</taxon>
        <taxon>eudicotyledons</taxon>
        <taxon>Gunneridae</taxon>
        <taxon>Pentapetalae</taxon>
        <taxon>Caryophyllales</taxon>
        <taxon>Cactineae</taxon>
        <taxon>Cactaceae</taxon>
        <taxon>Opuntioideae</taxon>
        <taxon>Opuntia</taxon>
    </lineage>
</organism>
<reference evidence="2" key="1">
    <citation type="journal article" date="2013" name="J. Plant Res.">
        <title>Effect of fungi and light on seed germination of three Opuntia species from semiarid lands of central Mexico.</title>
        <authorList>
            <person name="Delgado-Sanchez P."/>
            <person name="Jimenez-Bremont J.F."/>
            <person name="Guerrero-Gonzalez Mde L."/>
            <person name="Flores J."/>
        </authorList>
    </citation>
    <scope>NUCLEOTIDE SEQUENCE</scope>
    <source>
        <tissue evidence="2">Cladode</tissue>
    </source>
</reference>
<dbReference type="EMBL" id="GISG01074308">
    <property type="protein sequence ID" value="MBA4630605.1"/>
    <property type="molecule type" value="Transcribed_RNA"/>
</dbReference>